<keyword evidence="3" id="KW-0732">Signal</keyword>
<keyword evidence="2" id="KW-0812">Transmembrane</keyword>
<evidence type="ECO:0000256" key="2">
    <source>
        <dbReference type="SAM" id="Phobius"/>
    </source>
</evidence>
<feature type="region of interest" description="Disordered" evidence="1">
    <location>
        <begin position="66"/>
        <end position="107"/>
    </location>
</feature>
<dbReference type="AlphaFoldDB" id="A0A8N4EXL1"/>
<dbReference type="OrthoDB" id="786065at2759"/>
<accession>A0A8N4EXL1</accession>
<feature type="transmembrane region" description="Helical" evidence="2">
    <location>
        <begin position="115"/>
        <end position="135"/>
    </location>
</feature>
<keyword evidence="4" id="KW-1185">Reference proteome</keyword>
<feature type="chain" id="PRO_5035468263" evidence="3">
    <location>
        <begin position="23"/>
        <end position="136"/>
    </location>
</feature>
<reference evidence="5" key="1">
    <citation type="submission" date="2025-08" db="UniProtKB">
        <authorList>
            <consortium name="RefSeq"/>
        </authorList>
    </citation>
    <scope>IDENTIFICATION</scope>
</reference>
<dbReference type="RefSeq" id="XP_029116810.1">
    <property type="nucleotide sequence ID" value="XM_029260977.1"/>
</dbReference>
<evidence type="ECO:0000256" key="3">
    <source>
        <dbReference type="SAM" id="SignalP"/>
    </source>
</evidence>
<evidence type="ECO:0000256" key="1">
    <source>
        <dbReference type="SAM" id="MobiDB-lite"/>
    </source>
</evidence>
<feature type="signal peptide" evidence="3">
    <location>
        <begin position="1"/>
        <end position="22"/>
    </location>
</feature>
<keyword evidence="2" id="KW-1133">Transmembrane helix</keyword>
<evidence type="ECO:0000313" key="4">
    <source>
        <dbReference type="Proteomes" id="UP000504607"/>
    </source>
</evidence>
<keyword evidence="2" id="KW-0472">Membrane</keyword>
<gene>
    <name evidence="5" type="primary">LOC114912805</name>
</gene>
<proteinExistence type="predicted"/>
<organism evidence="4 5">
    <name type="scientific">Elaeis guineensis var. tenera</name>
    <name type="common">Oil palm</name>
    <dbReference type="NCBI Taxonomy" id="51953"/>
    <lineage>
        <taxon>Eukaryota</taxon>
        <taxon>Viridiplantae</taxon>
        <taxon>Streptophyta</taxon>
        <taxon>Embryophyta</taxon>
        <taxon>Tracheophyta</taxon>
        <taxon>Spermatophyta</taxon>
        <taxon>Magnoliopsida</taxon>
        <taxon>Liliopsida</taxon>
        <taxon>Arecaceae</taxon>
        <taxon>Arecoideae</taxon>
        <taxon>Cocoseae</taxon>
        <taxon>Elaeidinae</taxon>
        <taxon>Elaeis</taxon>
    </lineage>
</organism>
<dbReference type="Proteomes" id="UP000504607">
    <property type="component" value="Unplaced"/>
</dbReference>
<evidence type="ECO:0000313" key="5">
    <source>
        <dbReference type="RefSeq" id="XP_029116810.1"/>
    </source>
</evidence>
<sequence>MKTIILSWLLLVLLIQPRWCSAIKITLSKESGLHQLGQQPQGQRLQGPNKITELSKVRRGRECEELGAQRKVSHKGEGGPAGAGGGEARKVPGGANSDYHETKRGHRSAAPQMQVLYTSHLSTIPSIWLILVLLFY</sequence>
<protein>
    <submittedName>
        <fullName evidence="5">Uncharacterized protein LOC114912805</fullName>
    </submittedName>
</protein>
<name>A0A8N4EXL1_ELAGV</name>